<dbReference type="InterPro" id="IPR036866">
    <property type="entry name" value="RibonucZ/Hydroxyglut_hydro"/>
</dbReference>
<dbReference type="InterPro" id="IPR001279">
    <property type="entry name" value="Metallo-B-lactamas"/>
</dbReference>
<dbReference type="PANTHER" id="PTHR11203:SF37">
    <property type="entry name" value="INTEGRATOR COMPLEX SUBUNIT 11"/>
    <property type="match status" value="1"/>
</dbReference>
<dbReference type="Gene3D" id="3.60.15.10">
    <property type="entry name" value="Ribonuclease Z/Hydroxyacylglutathione hydrolase-like"/>
    <property type="match status" value="1"/>
</dbReference>
<evidence type="ECO:0000259" key="4">
    <source>
        <dbReference type="SMART" id="SM01027"/>
    </source>
</evidence>
<dbReference type="SMART" id="SM01027">
    <property type="entry name" value="Beta-Casp"/>
    <property type="match status" value="1"/>
</dbReference>
<dbReference type="RefSeq" id="WP_132082991.1">
    <property type="nucleotide sequence ID" value="NZ_SLUI01000016.1"/>
</dbReference>
<dbReference type="SUPFAM" id="SSF56281">
    <property type="entry name" value="Metallo-hydrolase/oxidoreductase"/>
    <property type="match status" value="1"/>
</dbReference>
<dbReference type="Pfam" id="PF00753">
    <property type="entry name" value="Lactamase_B"/>
    <property type="match status" value="1"/>
</dbReference>
<dbReference type="EMBL" id="SLUI01000016">
    <property type="protein sequence ID" value="TCL33956.1"/>
    <property type="molecule type" value="Genomic_DNA"/>
</dbReference>
<evidence type="ECO:0000259" key="3">
    <source>
        <dbReference type="SMART" id="SM00849"/>
    </source>
</evidence>
<comment type="caution">
    <text evidence="5">The sequence shown here is derived from an EMBL/GenBank/DDBJ whole genome shotgun (WGS) entry which is preliminary data.</text>
</comment>
<dbReference type="SMART" id="SM00849">
    <property type="entry name" value="Lactamase_B"/>
    <property type="match status" value="1"/>
</dbReference>
<dbReference type="GO" id="GO:0004521">
    <property type="term" value="F:RNA endonuclease activity"/>
    <property type="evidence" value="ECO:0007669"/>
    <property type="project" value="TreeGrafter"/>
</dbReference>
<evidence type="ECO:0000313" key="5">
    <source>
        <dbReference type="EMBL" id="TCL33956.1"/>
    </source>
</evidence>
<dbReference type="Pfam" id="PF07521">
    <property type="entry name" value="RMMBL"/>
    <property type="match status" value="1"/>
</dbReference>
<dbReference type="GO" id="GO:0016787">
    <property type="term" value="F:hydrolase activity"/>
    <property type="evidence" value="ECO:0007669"/>
    <property type="project" value="UniProtKB-KW"/>
</dbReference>
<dbReference type="Proteomes" id="UP000295063">
    <property type="component" value="Unassembled WGS sequence"/>
</dbReference>
<protein>
    <submittedName>
        <fullName evidence="5">Metallo-beta-lactamase family protein</fullName>
    </submittedName>
</protein>
<dbReference type="InterPro" id="IPR011108">
    <property type="entry name" value="RMMBL"/>
</dbReference>
<dbReference type="PANTHER" id="PTHR11203">
    <property type="entry name" value="CLEAVAGE AND POLYADENYLATION SPECIFICITY FACTOR FAMILY MEMBER"/>
    <property type="match status" value="1"/>
</dbReference>
<accession>A0A4R1PZN3</accession>
<dbReference type="InterPro" id="IPR022712">
    <property type="entry name" value="Beta_Casp"/>
</dbReference>
<keyword evidence="2" id="KW-0175">Coiled coil</keyword>
<keyword evidence="6" id="KW-1185">Reference proteome</keyword>
<evidence type="ECO:0000313" key="6">
    <source>
        <dbReference type="Proteomes" id="UP000295063"/>
    </source>
</evidence>
<dbReference type="AlphaFoldDB" id="A0A4R1PZN3"/>
<evidence type="ECO:0000256" key="1">
    <source>
        <dbReference type="ARBA" id="ARBA00022801"/>
    </source>
</evidence>
<feature type="coiled-coil region" evidence="2">
    <location>
        <begin position="482"/>
        <end position="509"/>
    </location>
</feature>
<proteinExistence type="predicted"/>
<dbReference type="Pfam" id="PF10996">
    <property type="entry name" value="Beta-Casp"/>
    <property type="match status" value="1"/>
</dbReference>
<feature type="domain" description="Metallo-beta-lactamase" evidence="3">
    <location>
        <begin position="13"/>
        <end position="240"/>
    </location>
</feature>
<sequence>MQLTFLGAAMIVTGSSYLLEVNDRKILIDCGMFQGSKAIRAFNTREFMYNPAELDCVVLTHAHIDHSGLLPRLCKEGFKGPIHATKVTADLCGIMLPDSAHIQEFDAEIANRKGKRAGKKVVTPLYTIDDAYACLKQFTPHQYDQELALTPEIVIKFRDAGHILGSAMVEMWVTEAGKTTKLVFSGDVGQPGQPIIKDPTFIDDADYIVVESTYGNRDHQPFDREETLAEIINDTVSRGGNIVVPAFAVGRTQTLLYYLRKLFKAGKIPDIPVIIDSPLAISATDIFMHNPQVYDEEAYSLVYDSKENPLYMPQLTFTRTATESKAINTMNESVIIISASGMADAGRILHHLKHNLWRSDSSVLLVGYQAEGSLGRRLTEGAKRVKIMGEDITVKANVINLDGFSAHGDRSYLLQWLSRFSGKPANVFLVHGEPEMSGPFSERIEAELGLTTYIPHFGDSALIDGRQWQVEKSDIVMVEPSVQQLRDSLAQLEAQYTGYRQRLEQLVSSDNAKSDDILRRIDKISAFIKKNLGEL</sequence>
<dbReference type="OrthoDB" id="9803916at2"/>
<evidence type="ECO:0000256" key="2">
    <source>
        <dbReference type="SAM" id="Coils"/>
    </source>
</evidence>
<dbReference type="CDD" id="cd16295">
    <property type="entry name" value="TTHA0252-CPSF-like_MBL-fold"/>
    <property type="match status" value="1"/>
</dbReference>
<feature type="domain" description="Beta-Casp" evidence="4">
    <location>
        <begin position="252"/>
        <end position="378"/>
    </location>
</feature>
<name>A0A4R1PZN3_9FIRM</name>
<organism evidence="5 6">
    <name type="scientific">Anaerospora hongkongensis</name>
    <dbReference type="NCBI Taxonomy" id="244830"/>
    <lineage>
        <taxon>Bacteria</taxon>
        <taxon>Bacillati</taxon>
        <taxon>Bacillota</taxon>
        <taxon>Negativicutes</taxon>
        <taxon>Selenomonadales</taxon>
        <taxon>Sporomusaceae</taxon>
        <taxon>Anaerospora</taxon>
    </lineage>
</organism>
<reference evidence="5 6" key="1">
    <citation type="submission" date="2019-03" db="EMBL/GenBank/DDBJ databases">
        <title>Genomic Encyclopedia of Type Strains, Phase IV (KMG-IV): sequencing the most valuable type-strain genomes for metagenomic binning, comparative biology and taxonomic classification.</title>
        <authorList>
            <person name="Goeker M."/>
        </authorList>
    </citation>
    <scope>NUCLEOTIDE SEQUENCE [LARGE SCALE GENOMIC DNA]</scope>
    <source>
        <strain evidence="5 6">DSM 15969</strain>
    </source>
</reference>
<dbReference type="Gene3D" id="3.40.50.10890">
    <property type="match status" value="1"/>
</dbReference>
<gene>
    <name evidence="5" type="ORF">EV210_11658</name>
</gene>
<keyword evidence="1" id="KW-0378">Hydrolase</keyword>
<dbReference type="InterPro" id="IPR050698">
    <property type="entry name" value="MBL"/>
</dbReference>